<evidence type="ECO:0000256" key="3">
    <source>
        <dbReference type="SAM" id="Phobius"/>
    </source>
</evidence>
<dbReference type="AlphaFoldDB" id="A0A177AYC2"/>
<proteinExistence type="inferred from homology"/>
<dbReference type="InterPro" id="IPR029058">
    <property type="entry name" value="AB_hydrolase_fold"/>
</dbReference>
<dbReference type="Gene3D" id="3.40.50.1820">
    <property type="entry name" value="alpha/beta hydrolase"/>
    <property type="match status" value="1"/>
</dbReference>
<accession>A0A177AYC2</accession>
<dbReference type="EMBL" id="LWCA01000910">
    <property type="protein sequence ID" value="OAF66512.1"/>
    <property type="molecule type" value="Genomic_DNA"/>
</dbReference>
<name>A0A177AYC2_9BILA</name>
<feature type="domain" description="Carboxylesterase type B" evidence="4">
    <location>
        <begin position="99"/>
        <end position="278"/>
    </location>
</feature>
<organism evidence="5 6">
    <name type="scientific">Intoshia linei</name>
    <dbReference type="NCBI Taxonomy" id="1819745"/>
    <lineage>
        <taxon>Eukaryota</taxon>
        <taxon>Metazoa</taxon>
        <taxon>Spiralia</taxon>
        <taxon>Lophotrochozoa</taxon>
        <taxon>Mesozoa</taxon>
        <taxon>Orthonectida</taxon>
        <taxon>Rhopaluridae</taxon>
        <taxon>Intoshia</taxon>
    </lineage>
</organism>
<dbReference type="InterPro" id="IPR051093">
    <property type="entry name" value="Neuroligin/BSAL"/>
</dbReference>
<dbReference type="PROSITE" id="PS00941">
    <property type="entry name" value="CARBOXYLESTERASE_B_2"/>
    <property type="match status" value="1"/>
</dbReference>
<dbReference type="Proteomes" id="UP000078046">
    <property type="component" value="Unassembled WGS sequence"/>
</dbReference>
<gene>
    <name evidence="5" type="ORF">A3Q56_05759</name>
</gene>
<feature type="transmembrane region" description="Helical" evidence="3">
    <location>
        <begin position="12"/>
        <end position="30"/>
    </location>
</feature>
<keyword evidence="3" id="KW-1133">Transmembrane helix</keyword>
<dbReference type="OrthoDB" id="408631at2759"/>
<evidence type="ECO:0000256" key="1">
    <source>
        <dbReference type="ARBA" id="ARBA00005964"/>
    </source>
</evidence>
<dbReference type="Pfam" id="PF00135">
    <property type="entry name" value="COesterase"/>
    <property type="match status" value="1"/>
</dbReference>
<comment type="similarity">
    <text evidence="1">Belongs to the type-B carboxylesterase/lipase family.</text>
</comment>
<evidence type="ECO:0000259" key="4">
    <source>
        <dbReference type="Pfam" id="PF00135"/>
    </source>
</evidence>
<dbReference type="InterPro" id="IPR019819">
    <property type="entry name" value="Carboxylesterase_B_CS"/>
</dbReference>
<reference evidence="5 6" key="1">
    <citation type="submission" date="2016-04" db="EMBL/GenBank/DDBJ databases">
        <title>The genome of Intoshia linei affirms orthonectids as highly simplified spiralians.</title>
        <authorList>
            <person name="Mikhailov K.V."/>
            <person name="Slusarev G.S."/>
            <person name="Nikitin M.A."/>
            <person name="Logacheva M.D."/>
            <person name="Penin A."/>
            <person name="Aleoshin V."/>
            <person name="Panchin Y.V."/>
        </authorList>
    </citation>
    <scope>NUCLEOTIDE SEQUENCE [LARGE SCALE GENOMIC DNA]</scope>
    <source>
        <strain evidence="5">Intl2013</strain>
        <tissue evidence="5">Whole animal</tissue>
    </source>
</reference>
<sequence>MTRLINFDKNLPMNIYYTYILFILVILIQINSQNVNVNLDDVLYTNIDQSTVYQEKWDHYDNSVVVSTVFGEIVGFSIAANRSDLQSQCKEVPCWALKRINVFLGIPYAQPPVGNLRFRLPKWTDLPINATSYKPDCPQIRMGKLKYLQKDDYISEDCLYLNIFAPNISLSSGKSNNKKYPVMIIIGGSDFVEASGRETPGNILAAMGIIVISMNYRVGSLGFLTTGDEILPGNYGLWDQRQAIEFVRLNIAKFGGDVKNITLAGINTGAASAAIHMRNAQFAKHDVN</sequence>
<keyword evidence="3" id="KW-0812">Transmembrane</keyword>
<dbReference type="SUPFAM" id="SSF53474">
    <property type="entry name" value="alpha/beta-Hydrolases"/>
    <property type="match status" value="1"/>
</dbReference>
<dbReference type="InterPro" id="IPR002018">
    <property type="entry name" value="CarbesteraseB"/>
</dbReference>
<keyword evidence="2" id="KW-0732">Signal</keyword>
<keyword evidence="6" id="KW-1185">Reference proteome</keyword>
<evidence type="ECO:0000313" key="5">
    <source>
        <dbReference type="EMBL" id="OAF66512.1"/>
    </source>
</evidence>
<evidence type="ECO:0000313" key="6">
    <source>
        <dbReference type="Proteomes" id="UP000078046"/>
    </source>
</evidence>
<evidence type="ECO:0000256" key="2">
    <source>
        <dbReference type="ARBA" id="ARBA00022729"/>
    </source>
</evidence>
<dbReference type="PANTHER" id="PTHR43903">
    <property type="entry name" value="NEUROLIGIN"/>
    <property type="match status" value="1"/>
</dbReference>
<keyword evidence="3" id="KW-0472">Membrane</keyword>
<comment type="caution">
    <text evidence="5">The sequence shown here is derived from an EMBL/GenBank/DDBJ whole genome shotgun (WGS) entry which is preliminary data.</text>
</comment>
<protein>
    <recommendedName>
        <fullName evidence="4">Carboxylesterase type B domain-containing protein</fullName>
    </recommendedName>
</protein>